<organism evidence="1">
    <name type="scientific">freshwater metagenome</name>
    <dbReference type="NCBI Taxonomy" id="449393"/>
    <lineage>
        <taxon>unclassified sequences</taxon>
        <taxon>metagenomes</taxon>
        <taxon>ecological metagenomes</taxon>
    </lineage>
</organism>
<protein>
    <submittedName>
        <fullName evidence="1">Unannotated protein</fullName>
    </submittedName>
</protein>
<dbReference type="SUPFAM" id="SSF46565">
    <property type="entry name" value="Chaperone J-domain"/>
    <property type="match status" value="1"/>
</dbReference>
<proteinExistence type="predicted"/>
<accession>A0A6J7R3P1</accession>
<dbReference type="EMBL" id="CAFBPN010000053">
    <property type="protein sequence ID" value="CAB5023613.1"/>
    <property type="molecule type" value="Genomic_DNA"/>
</dbReference>
<name>A0A6J7R3P1_9ZZZZ</name>
<dbReference type="AlphaFoldDB" id="A0A6J7R3P1"/>
<dbReference type="InterPro" id="IPR036869">
    <property type="entry name" value="J_dom_sf"/>
</dbReference>
<evidence type="ECO:0000313" key="1">
    <source>
        <dbReference type="EMBL" id="CAB5023613.1"/>
    </source>
</evidence>
<sequence length="167" mass="18461">MKWAENLLKLSSPYSHSEIESAQRAIVKIVHPDAGGSHAAFIDVTKAARILLEKDETPKRSLEATFHSAKSDHPSFSIDVLPVEAYEYIFVAANVLGQVADEDPPYSLQVLMNDPQHCWCLVTVVPEAGGSIVSIAVHNADDHQSRSFNIEEIRDTWVSTINEVQLP</sequence>
<dbReference type="Gene3D" id="1.10.287.110">
    <property type="entry name" value="DnaJ domain"/>
    <property type="match status" value="1"/>
</dbReference>
<reference evidence="1" key="1">
    <citation type="submission" date="2020-05" db="EMBL/GenBank/DDBJ databases">
        <authorList>
            <person name="Chiriac C."/>
            <person name="Salcher M."/>
            <person name="Ghai R."/>
            <person name="Kavagutti S V."/>
        </authorList>
    </citation>
    <scope>NUCLEOTIDE SEQUENCE</scope>
</reference>
<gene>
    <name evidence="1" type="ORF">UFOPK4098_01003</name>
</gene>